<dbReference type="Proteomes" id="UP001558713">
    <property type="component" value="Unassembled WGS sequence"/>
</dbReference>
<dbReference type="PANTHER" id="PTHR45980:SF17">
    <property type="entry name" value="PROTEASE DO-LIKE PDZ DOMAIN-CONTAINING PROTEIN"/>
    <property type="match status" value="1"/>
</dbReference>
<evidence type="ECO:0000256" key="3">
    <source>
        <dbReference type="ARBA" id="ARBA00022801"/>
    </source>
</evidence>
<dbReference type="Pfam" id="PF17815">
    <property type="entry name" value="PDZ_3"/>
    <property type="match status" value="1"/>
</dbReference>
<dbReference type="Gene3D" id="3.20.190.20">
    <property type="match status" value="1"/>
</dbReference>
<evidence type="ECO:0000259" key="6">
    <source>
        <dbReference type="Pfam" id="PF17815"/>
    </source>
</evidence>
<dbReference type="InterPro" id="IPR043504">
    <property type="entry name" value="Peptidase_S1_PA_chymotrypsin"/>
</dbReference>
<sequence>MSFIVYTRRRKKKHKSLEGLTKFKMSSGSVRFLILRSSRSLSYFPGAVTPGIAGSFRGYSSVCATEEKSTKDSAIDMALNSVVKVFCRSSKPSILQPWQKKFPQSSTGSGFVISGNKILTNAHVVADHTFVQVRKHGSPAKYTAKVQAVGHECDLAILEIDSKKFWEDMKPLDLGDVPALNETVFVVGYPRGGDNISITKGVVNRVEVTKYSHSKTKLMTTQIDAAINNGNSGGPVVMGNKVVGVAFQGLSNSESIGYIIPTPVVNHFITNVEENGQSFAFSSLGISFQNMENAEIHKRFKMSPQMTGILITKINRLSSAYGILKKDDVLLSIDDVSIDNDSTVSFRNKERINFSHLISMKKPSETTSLKVLREGKEHKFDINIKPVESLIPVYQYDKLPSYYIFAGFVFIPLTKPYFDLCNMSDSVLETMPKQSGEQIVVISQVLEDDINVGYTSFDDSQVKKVNGVQVENLKHLRQLIEECSTEDLRFELDTDKAIFLNKKSAKKVSSKILKRYAIPSAMSKDLRS</sequence>
<dbReference type="InterPro" id="IPR001940">
    <property type="entry name" value="Peptidase_S1C"/>
</dbReference>
<evidence type="ECO:0000256" key="1">
    <source>
        <dbReference type="ARBA" id="ARBA00010541"/>
    </source>
</evidence>
<keyword evidence="4" id="KW-0720">Serine protease</keyword>
<dbReference type="SUPFAM" id="SSF50156">
    <property type="entry name" value="PDZ domain-like"/>
    <property type="match status" value="1"/>
</dbReference>
<evidence type="ECO:0000256" key="2">
    <source>
        <dbReference type="ARBA" id="ARBA00022670"/>
    </source>
</evidence>
<keyword evidence="8" id="KW-1185">Reference proteome</keyword>
<dbReference type="Pfam" id="PF13180">
    <property type="entry name" value="PDZ_2"/>
    <property type="match status" value="1"/>
</dbReference>
<feature type="domain" description="PDZ" evidence="5">
    <location>
        <begin position="283"/>
        <end position="384"/>
    </location>
</feature>
<comment type="caution">
    <text evidence="7">The sequence shown here is derived from an EMBL/GenBank/DDBJ whole genome shotgun (WGS) entry which is preliminary data.</text>
</comment>
<name>A0ABD1C1F6_CARAN</name>
<dbReference type="InterPro" id="IPR001478">
    <property type="entry name" value="PDZ"/>
</dbReference>
<keyword evidence="3" id="KW-0378">Hydrolase</keyword>
<evidence type="ECO:0000313" key="8">
    <source>
        <dbReference type="Proteomes" id="UP001558713"/>
    </source>
</evidence>
<dbReference type="EMBL" id="JBANAX010000079">
    <property type="protein sequence ID" value="KAL1223250.1"/>
    <property type="molecule type" value="Genomic_DNA"/>
</dbReference>
<gene>
    <name evidence="7" type="ORF">V5N11_029486</name>
</gene>
<dbReference type="InterPro" id="IPR046449">
    <property type="entry name" value="DEGP_PDZ_sf"/>
</dbReference>
<evidence type="ECO:0000259" key="5">
    <source>
        <dbReference type="Pfam" id="PF13180"/>
    </source>
</evidence>
<proteinExistence type="inferred from homology"/>
<keyword evidence="2" id="KW-0645">Protease</keyword>
<evidence type="ECO:0000256" key="4">
    <source>
        <dbReference type="ARBA" id="ARBA00022825"/>
    </source>
</evidence>
<organism evidence="7 8">
    <name type="scientific">Cardamine amara subsp. amara</name>
    <dbReference type="NCBI Taxonomy" id="228776"/>
    <lineage>
        <taxon>Eukaryota</taxon>
        <taxon>Viridiplantae</taxon>
        <taxon>Streptophyta</taxon>
        <taxon>Embryophyta</taxon>
        <taxon>Tracheophyta</taxon>
        <taxon>Spermatophyta</taxon>
        <taxon>Magnoliopsida</taxon>
        <taxon>eudicotyledons</taxon>
        <taxon>Gunneridae</taxon>
        <taxon>Pentapetalae</taxon>
        <taxon>rosids</taxon>
        <taxon>malvids</taxon>
        <taxon>Brassicales</taxon>
        <taxon>Brassicaceae</taxon>
        <taxon>Cardamineae</taxon>
        <taxon>Cardamine</taxon>
    </lineage>
</organism>
<reference evidence="7 8" key="1">
    <citation type="submission" date="2024-04" db="EMBL/GenBank/DDBJ databases">
        <title>Genome assembly C_amara_ONT_v2.</title>
        <authorList>
            <person name="Yant L."/>
            <person name="Moore C."/>
            <person name="Slenker M."/>
        </authorList>
    </citation>
    <scope>NUCLEOTIDE SEQUENCE [LARGE SCALE GENOMIC DNA]</scope>
    <source>
        <tissue evidence="7">Leaf</tissue>
    </source>
</reference>
<dbReference type="InterPro" id="IPR009003">
    <property type="entry name" value="Peptidase_S1_PA"/>
</dbReference>
<dbReference type="InterPro" id="IPR041517">
    <property type="entry name" value="DEGP_PDZ"/>
</dbReference>
<protein>
    <submittedName>
        <fullName evidence="7">Protease Do-like 3</fullName>
    </submittedName>
</protein>
<dbReference type="PANTHER" id="PTHR45980">
    <property type="match status" value="1"/>
</dbReference>
<accession>A0ABD1C1F6</accession>
<dbReference type="GO" id="GO:0008236">
    <property type="term" value="F:serine-type peptidase activity"/>
    <property type="evidence" value="ECO:0007669"/>
    <property type="project" value="UniProtKB-KW"/>
</dbReference>
<evidence type="ECO:0000313" key="7">
    <source>
        <dbReference type="EMBL" id="KAL1223250.1"/>
    </source>
</evidence>
<dbReference type="PRINTS" id="PR00834">
    <property type="entry name" value="PROTEASES2C"/>
</dbReference>
<dbReference type="InterPro" id="IPR036034">
    <property type="entry name" value="PDZ_sf"/>
</dbReference>
<comment type="similarity">
    <text evidence="1">Belongs to the peptidase S1C family.</text>
</comment>
<dbReference type="Gene3D" id="2.40.10.10">
    <property type="entry name" value="Trypsin-like serine proteases"/>
    <property type="match status" value="2"/>
</dbReference>
<dbReference type="GO" id="GO:0006508">
    <property type="term" value="P:proteolysis"/>
    <property type="evidence" value="ECO:0007669"/>
    <property type="project" value="UniProtKB-KW"/>
</dbReference>
<dbReference type="Gene3D" id="2.30.42.10">
    <property type="match status" value="1"/>
</dbReference>
<dbReference type="SUPFAM" id="SSF50494">
    <property type="entry name" value="Trypsin-like serine proteases"/>
    <property type="match status" value="1"/>
</dbReference>
<dbReference type="Pfam" id="PF13365">
    <property type="entry name" value="Trypsin_2"/>
    <property type="match status" value="1"/>
</dbReference>
<dbReference type="AlphaFoldDB" id="A0ABD1C1F6"/>
<feature type="domain" description="Protease Do-like PDZ" evidence="6">
    <location>
        <begin position="391"/>
        <end position="525"/>
    </location>
</feature>